<sequence>MVSRIAFISKFSICKFNLLQTRLCKYQLSGILDIDEKKQKQPLSLKSLKIILLLDTCQVDFFTPLSATPKCINL</sequence>
<dbReference type="EMBL" id="JYDH01000050">
    <property type="protein sequence ID" value="KRY35735.1"/>
    <property type="molecule type" value="Genomic_DNA"/>
</dbReference>
<gene>
    <name evidence="1" type="ORF">T01_10425</name>
</gene>
<dbReference type="Proteomes" id="UP000054776">
    <property type="component" value="Unassembled WGS sequence"/>
</dbReference>
<dbReference type="InParanoid" id="A0A0V1BFP9"/>
<proteinExistence type="predicted"/>
<organism evidence="1 2">
    <name type="scientific">Trichinella spiralis</name>
    <name type="common">Trichina worm</name>
    <dbReference type="NCBI Taxonomy" id="6334"/>
    <lineage>
        <taxon>Eukaryota</taxon>
        <taxon>Metazoa</taxon>
        <taxon>Ecdysozoa</taxon>
        <taxon>Nematoda</taxon>
        <taxon>Enoplea</taxon>
        <taxon>Dorylaimia</taxon>
        <taxon>Trichinellida</taxon>
        <taxon>Trichinellidae</taxon>
        <taxon>Trichinella</taxon>
    </lineage>
</organism>
<evidence type="ECO:0000313" key="1">
    <source>
        <dbReference type="EMBL" id="KRY35735.1"/>
    </source>
</evidence>
<protein>
    <submittedName>
        <fullName evidence="1">Uncharacterized protein</fullName>
    </submittedName>
</protein>
<evidence type="ECO:0000313" key="2">
    <source>
        <dbReference type="Proteomes" id="UP000054776"/>
    </source>
</evidence>
<reference evidence="1 2" key="1">
    <citation type="submission" date="2015-01" db="EMBL/GenBank/DDBJ databases">
        <title>Evolution of Trichinella species and genotypes.</title>
        <authorList>
            <person name="Korhonen P.K."/>
            <person name="Edoardo P."/>
            <person name="Giuseppe L.R."/>
            <person name="Gasser R.B."/>
        </authorList>
    </citation>
    <scope>NUCLEOTIDE SEQUENCE [LARGE SCALE GENOMIC DNA]</scope>
    <source>
        <strain evidence="1">ISS3</strain>
    </source>
</reference>
<dbReference type="AlphaFoldDB" id="A0A0V1BFP9"/>
<accession>A0A0V1BFP9</accession>
<keyword evidence="2" id="KW-1185">Reference proteome</keyword>
<comment type="caution">
    <text evidence="1">The sequence shown here is derived from an EMBL/GenBank/DDBJ whole genome shotgun (WGS) entry which is preliminary data.</text>
</comment>
<name>A0A0V1BFP9_TRISP</name>